<comment type="caution">
    <text evidence="2">The sequence shown here is derived from an EMBL/GenBank/DDBJ whole genome shotgun (WGS) entry which is preliminary data.</text>
</comment>
<evidence type="ECO:0000313" key="3">
    <source>
        <dbReference type="Proteomes" id="UP000029525"/>
    </source>
</evidence>
<evidence type="ECO:0000313" key="2">
    <source>
        <dbReference type="EMBL" id="KGF45752.1"/>
    </source>
</evidence>
<dbReference type="EMBL" id="JRNQ01000004">
    <property type="protein sequence ID" value="KGF45752.1"/>
    <property type="molecule type" value="Genomic_DNA"/>
</dbReference>
<protein>
    <recommendedName>
        <fullName evidence="4">DUF3109 domain-containing protein</fullName>
    </recommendedName>
</protein>
<dbReference type="Pfam" id="PF11307">
    <property type="entry name" value="DUF3109"/>
    <property type="match status" value="1"/>
</dbReference>
<gene>
    <name evidence="2" type="ORF">HMPREF0647_01170</name>
</gene>
<dbReference type="GeneID" id="78530891"/>
<dbReference type="AlphaFoldDB" id="A0A096BST7"/>
<dbReference type="InterPro" id="IPR021458">
    <property type="entry name" value="Rv0495c"/>
</dbReference>
<accession>A0A096BST7</accession>
<evidence type="ECO:0008006" key="4">
    <source>
        <dbReference type="Google" id="ProtNLM"/>
    </source>
</evidence>
<dbReference type="Proteomes" id="UP000029525">
    <property type="component" value="Unassembled WGS sequence"/>
</dbReference>
<reference evidence="2 3" key="1">
    <citation type="submission" date="2014-07" db="EMBL/GenBank/DDBJ databases">
        <authorList>
            <person name="McCorrison J."/>
            <person name="Sanka R."/>
            <person name="Torralba M."/>
            <person name="Gillis M."/>
            <person name="Haft D.H."/>
            <person name="Methe B."/>
            <person name="Sutton G."/>
            <person name="Nelson K.E."/>
        </authorList>
    </citation>
    <scope>NUCLEOTIDE SEQUENCE [LARGE SCALE GENOMIC DNA]</scope>
    <source>
        <strain evidence="2 3">DNF00320</strain>
    </source>
</reference>
<sequence length="197" mass="21905">MGEKKFDQIVMVGNVYVSPDLFTVKFCCDLDKCHGVCCIEGQSGAPITLDEIMEIENVVDDIWGNLSASGQAVIDKQGVAYTDIDGDIVTSIVNGKDCVFTCYDKGCCLCSLEKAFRAGVTGFVKPISCALYPIREKDFKNGTFGINYHHWDICKDAITKGEALNLPLYKFLKEPLTRRFGEQWYKELCAVADQVLK</sequence>
<proteinExistence type="inferred from homology"/>
<name>A0A096BST7_9BACT</name>
<comment type="similarity">
    <text evidence="1">Belongs to the Rv0495c family.</text>
</comment>
<evidence type="ECO:0000256" key="1">
    <source>
        <dbReference type="ARBA" id="ARBA00093770"/>
    </source>
</evidence>
<dbReference type="OrthoDB" id="597501at2"/>
<organism evidence="2 3">
    <name type="scientific">Prevotella bivia DNF00320</name>
    <dbReference type="NCBI Taxonomy" id="1401068"/>
    <lineage>
        <taxon>Bacteria</taxon>
        <taxon>Pseudomonadati</taxon>
        <taxon>Bacteroidota</taxon>
        <taxon>Bacteroidia</taxon>
        <taxon>Bacteroidales</taxon>
        <taxon>Prevotellaceae</taxon>
        <taxon>Prevotella</taxon>
    </lineage>
</organism>
<dbReference type="RefSeq" id="WP_004337480.1">
    <property type="nucleotide sequence ID" value="NZ_JRNQ01000004.1"/>
</dbReference>